<dbReference type="GO" id="GO:0008233">
    <property type="term" value="F:peptidase activity"/>
    <property type="evidence" value="ECO:0007669"/>
    <property type="project" value="InterPro"/>
</dbReference>
<keyword evidence="1" id="KW-0812">Transmembrane</keyword>
<protein>
    <submittedName>
        <fullName evidence="2">Membrane protein-like protein (Modular protein)</fullName>
    </submittedName>
</protein>
<organism evidence="2 3">
    <name type="scientific">Candidatus Sulfuritelmatomonas gaucii</name>
    <dbReference type="NCBI Taxonomy" id="2043161"/>
    <lineage>
        <taxon>Bacteria</taxon>
        <taxon>Pseudomonadati</taxon>
        <taxon>Acidobacteriota</taxon>
        <taxon>Terriglobia</taxon>
        <taxon>Terriglobales</taxon>
        <taxon>Acidobacteriaceae</taxon>
        <taxon>Candidatus Sulfuritelmatomonas</taxon>
    </lineage>
</organism>
<dbReference type="OrthoDB" id="122075at2"/>
<feature type="transmembrane region" description="Helical" evidence="1">
    <location>
        <begin position="168"/>
        <end position="189"/>
    </location>
</feature>
<keyword evidence="1" id="KW-0472">Membrane</keyword>
<dbReference type="PANTHER" id="PTHR36844:SF1">
    <property type="entry name" value="PROTEASE PRSW"/>
    <property type="match status" value="1"/>
</dbReference>
<evidence type="ECO:0000256" key="1">
    <source>
        <dbReference type="SAM" id="Phobius"/>
    </source>
</evidence>
<proteinExistence type="predicted"/>
<feature type="transmembrane region" description="Helical" evidence="1">
    <location>
        <begin position="229"/>
        <end position="248"/>
    </location>
</feature>
<dbReference type="InterPro" id="IPR026898">
    <property type="entry name" value="PrsW"/>
</dbReference>
<reference evidence="3" key="1">
    <citation type="submission" date="2018-02" db="EMBL/GenBank/DDBJ databases">
        <authorList>
            <person name="Hausmann B."/>
        </authorList>
    </citation>
    <scope>NUCLEOTIDE SEQUENCE [LARGE SCALE GENOMIC DNA]</scope>
    <source>
        <strain evidence="3">Peat soil MAG SbA5</strain>
    </source>
</reference>
<name>A0A2N9L3N7_9BACT</name>
<dbReference type="Pfam" id="PF13367">
    <property type="entry name" value="PrsW-protease"/>
    <property type="match status" value="1"/>
</dbReference>
<sequence>MFCPKCGSACLPEHKFCKSCGAPMGVASDAEVAGQAAPTPILQTNGGAQAVAAYPSVPPPGVLPPGMPPPYIPPGAQPVMYPGVGQPVYYVAAPGAQVHSQVNLLESLRGRIRSMASTDSLEGFSLGQMFSEVFKRRGADVVENYLLVGSTKTTPPIDLVETGWPKPWLFFRVLAALVIAYAALIFMFMQTGNPNCVPGIMFLGAFAVPLATLTLFFELNTPRNVSLHTVGKLFLMGAVVSLGMAVFIEPLSIFQISSMEAGPVEETAKLLAVVLVMRNTRYKYMLNGILFGATVGAGFAAFETAGYALNMAFLPGLVPGLLQGILQNGSLSQNASDAATHAAVVQMLQILRLRGIEAPLGHVAWTALAAGAFWRVKQDKPLNVSMLLDTRFLKAFAIPVVMHAIWDASWQLPFEGNQILTGLITWYVVFGLVQQGLRQVKEEQKSHLESTLVNVEAALQAPGPATA</sequence>
<accession>A0A2N9L3N7</accession>
<keyword evidence="1" id="KW-1133">Transmembrane helix</keyword>
<dbReference type="Proteomes" id="UP000239735">
    <property type="component" value="Unassembled WGS sequence"/>
</dbReference>
<evidence type="ECO:0000313" key="3">
    <source>
        <dbReference type="Proteomes" id="UP000239735"/>
    </source>
</evidence>
<evidence type="ECO:0000313" key="2">
    <source>
        <dbReference type="EMBL" id="SPE17922.1"/>
    </source>
</evidence>
<gene>
    <name evidence="2" type="ORF">SBA5_1190015</name>
</gene>
<feature type="transmembrane region" description="Helical" evidence="1">
    <location>
        <begin position="196"/>
        <end position="217"/>
    </location>
</feature>
<dbReference type="EMBL" id="OKRB01000023">
    <property type="protein sequence ID" value="SPE17922.1"/>
    <property type="molecule type" value="Genomic_DNA"/>
</dbReference>
<feature type="transmembrane region" description="Helical" evidence="1">
    <location>
        <begin position="284"/>
        <end position="309"/>
    </location>
</feature>
<dbReference type="PANTHER" id="PTHR36844">
    <property type="entry name" value="PROTEASE PRSW"/>
    <property type="match status" value="1"/>
</dbReference>
<dbReference type="AlphaFoldDB" id="A0A2N9L3N7"/>